<sequence length="1019" mass="115409">MLDSPSKKNDKKFLADLDHDDKEWQRRLAEGDTKSHAYSDGEIFWNIRECAKLASKQGEDEMNAYLAERRWWDQLSKRKQDFLKYLLKHPLLRSFDRLLFLPGIWRGFNIGVLDKLIALRCDEVSKVGICETVSKGNQEVSNYIEHIRKTWKTILKRNKTVARLIDPESVRLVQSRAPAASENDQRQIQFLMLKGILWPNIQDRSTRRKIKNQMEKIYWLIPTMHTLFEDIKYLKACQQAVKRLLPPLEGRTIYETARRAYENPHRGTFWVSYVRLWLFAMRNFATLTGATPRKERYGDDVSTDVSPFSWFQFAKEARTCGFATQSINEHLQQDPHMQTAEAILLKAKPSIAKDGTAEFKKYVERIADIVKASNTPPERTEPPTMFSTNSGEPIRRRCGRVYHKTYIKLQEHIDLAAIEEFQKANREQTQGYDITSLFVRQCVFNAFFGRLDLPISTPPTNSNGSPVPSPIETDTHENQLDEDHPMASPVERLQPTVSDADPSDRTEPRSATMLNHNCMLIDALPTMDTQEQLSTIDRQEHPSKIYTQEYPPTMDWQNQGSVIGNRDHPLAIATQEQLTSGNTQETTVVSQENLSTSLIRSHHYVGTADSGPEPAVSDQISMDNHDNITTNPIVDETTDHANTGATTHLYRRSHGRQRRDTLHRRREARSRTWGRRDEREAGSSRPRSPSRYRRHRSHYRDRRDESLRDVPRGGYSQPTQGAGSDATAVTNLQVVQFDPTHATQHDPGESNMVFHEEQISNAQNVTGAFAGLGSSFTFTGPFVTTHRSLDTETGIFGLTRTELAVPPASGYFQESSDAAAENPPWPISEVPQPISPLQRSSETFEYATNVTSTNHNVAGESSGRSAAIDPNIGTSRSQTFCTEREDGHQTPEHLDSHHADGSYREEAFLFENPEDDICEDAGSGQPEPDQERRQALAQDAQDAQDAPFITLQGVPATPGESSVQLNSPQNVDMAGALRRRRSSEGIRLEQSEEMDAAKRRKLEDKALVALRTVSAKSCT</sequence>
<dbReference type="Proteomes" id="UP001521785">
    <property type="component" value="Unassembled WGS sequence"/>
</dbReference>
<gene>
    <name evidence="2" type="ORF">SLS60_011930</name>
</gene>
<feature type="compositionally biased region" description="Basic and acidic residues" evidence="1">
    <location>
        <begin position="982"/>
        <end position="998"/>
    </location>
</feature>
<feature type="compositionally biased region" description="Polar residues" evidence="1">
    <location>
        <begin position="959"/>
        <end position="970"/>
    </location>
</feature>
<accession>A0ABR3QHM6</accession>
<feature type="compositionally biased region" description="Basic and acidic residues" evidence="1">
    <location>
        <begin position="473"/>
        <end position="485"/>
    </location>
</feature>
<dbReference type="Pfam" id="PF12520">
    <property type="entry name" value="DUF3723"/>
    <property type="match status" value="2"/>
</dbReference>
<feature type="region of interest" description="Disordered" evidence="1">
    <location>
        <begin position="456"/>
        <end position="510"/>
    </location>
</feature>
<dbReference type="EMBL" id="JAKJXO020000025">
    <property type="protein sequence ID" value="KAL1591538.1"/>
    <property type="molecule type" value="Genomic_DNA"/>
</dbReference>
<feature type="compositionally biased region" description="Basic and acidic residues" evidence="1">
    <location>
        <begin position="882"/>
        <end position="899"/>
    </location>
</feature>
<feature type="compositionally biased region" description="Basic and acidic residues" evidence="1">
    <location>
        <begin position="701"/>
        <end position="711"/>
    </location>
</feature>
<name>A0ABR3QHM6_9PLEO</name>
<feature type="compositionally biased region" description="Basic residues" evidence="1">
    <location>
        <begin position="688"/>
        <end position="700"/>
    </location>
</feature>
<feature type="region of interest" description="Disordered" evidence="1">
    <location>
        <begin position="954"/>
        <end position="998"/>
    </location>
</feature>
<evidence type="ECO:0000313" key="2">
    <source>
        <dbReference type="EMBL" id="KAL1591538.1"/>
    </source>
</evidence>
<reference evidence="2 3" key="1">
    <citation type="submission" date="2024-02" db="EMBL/GenBank/DDBJ databases">
        <title>De novo assembly and annotation of 12 fungi associated with fruit tree decline syndrome in Ontario, Canada.</title>
        <authorList>
            <person name="Sulman M."/>
            <person name="Ellouze W."/>
            <person name="Ilyukhin E."/>
        </authorList>
    </citation>
    <scope>NUCLEOTIDE SEQUENCE [LARGE SCALE GENOMIC DNA]</scope>
    <source>
        <strain evidence="2 3">M42-189</strain>
    </source>
</reference>
<evidence type="ECO:0000256" key="1">
    <source>
        <dbReference type="SAM" id="MobiDB-lite"/>
    </source>
</evidence>
<feature type="region of interest" description="Disordered" evidence="1">
    <location>
        <begin position="854"/>
        <end position="875"/>
    </location>
</feature>
<feature type="region of interest" description="Disordered" evidence="1">
    <location>
        <begin position="604"/>
        <end position="725"/>
    </location>
</feature>
<feature type="compositionally biased region" description="Polar residues" evidence="1">
    <location>
        <begin position="716"/>
        <end position="725"/>
    </location>
</feature>
<feature type="region of interest" description="Disordered" evidence="1">
    <location>
        <begin position="915"/>
        <end position="942"/>
    </location>
</feature>
<organism evidence="2 3">
    <name type="scientific">Paraconiothyrium brasiliense</name>
    <dbReference type="NCBI Taxonomy" id="300254"/>
    <lineage>
        <taxon>Eukaryota</taxon>
        <taxon>Fungi</taxon>
        <taxon>Dikarya</taxon>
        <taxon>Ascomycota</taxon>
        <taxon>Pezizomycotina</taxon>
        <taxon>Dothideomycetes</taxon>
        <taxon>Pleosporomycetidae</taxon>
        <taxon>Pleosporales</taxon>
        <taxon>Massarineae</taxon>
        <taxon>Didymosphaeriaceae</taxon>
        <taxon>Paraconiothyrium</taxon>
    </lineage>
</organism>
<feature type="compositionally biased region" description="Basic residues" evidence="1">
    <location>
        <begin position="649"/>
        <end position="668"/>
    </location>
</feature>
<comment type="caution">
    <text evidence="2">The sequence shown here is derived from an EMBL/GenBank/DDBJ whole genome shotgun (WGS) entry which is preliminary data.</text>
</comment>
<protein>
    <submittedName>
        <fullName evidence="2">Uncharacterized protein</fullName>
    </submittedName>
</protein>
<feature type="compositionally biased region" description="Polar residues" evidence="1">
    <location>
        <begin position="618"/>
        <end position="632"/>
    </location>
</feature>
<feature type="region of interest" description="Disordered" evidence="1">
    <location>
        <begin position="880"/>
        <end position="899"/>
    </location>
</feature>
<proteinExistence type="predicted"/>
<keyword evidence="3" id="KW-1185">Reference proteome</keyword>
<dbReference type="InterPro" id="IPR022198">
    <property type="entry name" value="DUF3723"/>
</dbReference>
<evidence type="ECO:0000313" key="3">
    <source>
        <dbReference type="Proteomes" id="UP001521785"/>
    </source>
</evidence>